<name>A0A2J6SB90_HYAVF</name>
<keyword evidence="3" id="KW-1185">Reference proteome</keyword>
<sequence>MTSLPELQIFSLENNVKLAYRSLPTKPNPELPTIVFFHPLLTDSSFFHRQFIDPKLGGEAGRKWNLIAIDLHGHGDTTGRDTFTFSDTSRDSLALLDHFKISEVIAFGVSQGVLASLNLAILRPELVKGVVIVGSSILPQTPENLANLQRLTAGFPYDKQSTKAALFINWGAEYEHVLEYGDGPEGMSRTDWEQVWIDRYGGSKAKEERFHKALDLVLKLEDLEGDLHKIRARILMLHGSSDILLTVEAHAIPTKAIIEKAGLFDDLVVIEGGSHFLSWGKWQEVDTRLVAFEEKIFGA</sequence>
<proteinExistence type="predicted"/>
<dbReference type="Proteomes" id="UP000235786">
    <property type="component" value="Unassembled WGS sequence"/>
</dbReference>
<gene>
    <name evidence="2" type="ORF">L207DRAFT_521447</name>
</gene>
<organism evidence="2 3">
    <name type="scientific">Hyaloscypha variabilis (strain UAMH 11265 / GT02V1 / F)</name>
    <name type="common">Meliniomyces variabilis</name>
    <dbReference type="NCBI Taxonomy" id="1149755"/>
    <lineage>
        <taxon>Eukaryota</taxon>
        <taxon>Fungi</taxon>
        <taxon>Dikarya</taxon>
        <taxon>Ascomycota</taxon>
        <taxon>Pezizomycotina</taxon>
        <taxon>Leotiomycetes</taxon>
        <taxon>Helotiales</taxon>
        <taxon>Hyaloscyphaceae</taxon>
        <taxon>Hyaloscypha</taxon>
        <taxon>Hyaloscypha variabilis</taxon>
    </lineage>
</organism>
<feature type="domain" description="AB hydrolase-1" evidence="1">
    <location>
        <begin position="32"/>
        <end position="279"/>
    </location>
</feature>
<dbReference type="Gene3D" id="3.40.50.1820">
    <property type="entry name" value="alpha/beta hydrolase"/>
    <property type="match status" value="1"/>
</dbReference>
<evidence type="ECO:0000313" key="3">
    <source>
        <dbReference type="Proteomes" id="UP000235786"/>
    </source>
</evidence>
<dbReference type="EMBL" id="KZ613937">
    <property type="protein sequence ID" value="PMD48026.1"/>
    <property type="molecule type" value="Genomic_DNA"/>
</dbReference>
<reference evidence="2 3" key="1">
    <citation type="submission" date="2016-04" db="EMBL/GenBank/DDBJ databases">
        <title>A degradative enzymes factory behind the ericoid mycorrhizal symbiosis.</title>
        <authorList>
            <consortium name="DOE Joint Genome Institute"/>
            <person name="Martino E."/>
            <person name="Morin E."/>
            <person name="Grelet G."/>
            <person name="Kuo A."/>
            <person name="Kohler A."/>
            <person name="Daghino S."/>
            <person name="Barry K."/>
            <person name="Choi C."/>
            <person name="Cichocki N."/>
            <person name="Clum A."/>
            <person name="Copeland A."/>
            <person name="Hainaut M."/>
            <person name="Haridas S."/>
            <person name="Labutti K."/>
            <person name="Lindquist E."/>
            <person name="Lipzen A."/>
            <person name="Khouja H.-R."/>
            <person name="Murat C."/>
            <person name="Ohm R."/>
            <person name="Olson A."/>
            <person name="Spatafora J."/>
            <person name="Veneault-Fourrey C."/>
            <person name="Henrissat B."/>
            <person name="Grigoriev I."/>
            <person name="Martin F."/>
            <person name="Perotto S."/>
        </authorList>
    </citation>
    <scope>NUCLEOTIDE SEQUENCE [LARGE SCALE GENOMIC DNA]</scope>
    <source>
        <strain evidence="2 3">F</strain>
    </source>
</reference>
<keyword evidence="2" id="KW-0378">Hydrolase</keyword>
<dbReference type="PANTHER" id="PTHR43798">
    <property type="entry name" value="MONOACYLGLYCEROL LIPASE"/>
    <property type="match status" value="1"/>
</dbReference>
<protein>
    <submittedName>
        <fullName evidence="2">Alpha/beta-hydrolase</fullName>
    </submittedName>
</protein>
<dbReference type="InterPro" id="IPR029058">
    <property type="entry name" value="AB_hydrolase_fold"/>
</dbReference>
<dbReference type="GO" id="GO:0016020">
    <property type="term" value="C:membrane"/>
    <property type="evidence" value="ECO:0007669"/>
    <property type="project" value="TreeGrafter"/>
</dbReference>
<dbReference type="InterPro" id="IPR050266">
    <property type="entry name" value="AB_hydrolase_sf"/>
</dbReference>
<dbReference type="STRING" id="1149755.A0A2J6SB90"/>
<dbReference type="InterPro" id="IPR000639">
    <property type="entry name" value="Epox_hydrolase-like"/>
</dbReference>
<evidence type="ECO:0000313" key="2">
    <source>
        <dbReference type="EMBL" id="PMD48026.1"/>
    </source>
</evidence>
<dbReference type="InterPro" id="IPR000073">
    <property type="entry name" value="AB_hydrolase_1"/>
</dbReference>
<dbReference type="SUPFAM" id="SSF53474">
    <property type="entry name" value="alpha/beta-Hydrolases"/>
    <property type="match status" value="1"/>
</dbReference>
<dbReference type="OrthoDB" id="19657at2759"/>
<dbReference type="GO" id="GO:0047372">
    <property type="term" value="F:monoacylglycerol lipase activity"/>
    <property type="evidence" value="ECO:0007669"/>
    <property type="project" value="TreeGrafter"/>
</dbReference>
<accession>A0A2J6SB90</accession>
<dbReference type="AlphaFoldDB" id="A0A2J6SB90"/>
<evidence type="ECO:0000259" key="1">
    <source>
        <dbReference type="Pfam" id="PF00561"/>
    </source>
</evidence>
<dbReference type="PANTHER" id="PTHR43798:SF33">
    <property type="entry name" value="HYDROLASE, PUTATIVE (AFU_ORTHOLOGUE AFUA_2G14860)-RELATED"/>
    <property type="match status" value="1"/>
</dbReference>
<dbReference type="GO" id="GO:0046464">
    <property type="term" value="P:acylglycerol catabolic process"/>
    <property type="evidence" value="ECO:0007669"/>
    <property type="project" value="TreeGrafter"/>
</dbReference>
<dbReference type="PRINTS" id="PR00412">
    <property type="entry name" value="EPOXHYDRLASE"/>
</dbReference>
<dbReference type="Pfam" id="PF00561">
    <property type="entry name" value="Abhydrolase_1"/>
    <property type="match status" value="1"/>
</dbReference>